<keyword evidence="2" id="KW-1185">Reference proteome</keyword>
<evidence type="ECO:0000313" key="2">
    <source>
        <dbReference type="Proteomes" id="UP001494902"/>
    </source>
</evidence>
<name>A0ABV1KFA5_9PSEU</name>
<protein>
    <recommendedName>
        <fullName evidence="3">ABM domain-containing protein</fullName>
    </recommendedName>
</protein>
<evidence type="ECO:0008006" key="3">
    <source>
        <dbReference type="Google" id="ProtNLM"/>
    </source>
</evidence>
<dbReference type="Proteomes" id="UP001494902">
    <property type="component" value="Unassembled WGS sequence"/>
</dbReference>
<organism evidence="1 2">
    <name type="scientific">Pseudonocardia nematodicida</name>
    <dbReference type="NCBI Taxonomy" id="1206997"/>
    <lineage>
        <taxon>Bacteria</taxon>
        <taxon>Bacillati</taxon>
        <taxon>Actinomycetota</taxon>
        <taxon>Actinomycetes</taxon>
        <taxon>Pseudonocardiales</taxon>
        <taxon>Pseudonocardiaceae</taxon>
        <taxon>Pseudonocardia</taxon>
    </lineage>
</organism>
<proteinExistence type="predicted"/>
<comment type="caution">
    <text evidence="1">The sequence shown here is derived from an EMBL/GenBank/DDBJ whole genome shotgun (WGS) entry which is preliminary data.</text>
</comment>
<accession>A0ABV1KFA5</accession>
<reference evidence="1 2" key="1">
    <citation type="submission" date="2024-03" db="EMBL/GenBank/DDBJ databases">
        <title>Draft genome sequence of Pseudonocardia nematodicida JCM 31783.</title>
        <authorList>
            <person name="Butdee W."/>
            <person name="Duangmal K."/>
        </authorList>
    </citation>
    <scope>NUCLEOTIDE SEQUENCE [LARGE SCALE GENOMIC DNA]</scope>
    <source>
        <strain evidence="1 2">JCM 31783</strain>
    </source>
</reference>
<evidence type="ECO:0000313" key="1">
    <source>
        <dbReference type="EMBL" id="MEQ3553139.1"/>
    </source>
</evidence>
<dbReference type="EMBL" id="JBEDNQ010000009">
    <property type="protein sequence ID" value="MEQ3553139.1"/>
    <property type="molecule type" value="Genomic_DNA"/>
</dbReference>
<gene>
    <name evidence="1" type="ORF">WIS52_21940</name>
</gene>
<dbReference type="RefSeq" id="WP_349300204.1">
    <property type="nucleotide sequence ID" value="NZ_JBEDNQ010000009.1"/>
</dbReference>
<sequence>MIVTVARVSDLDRFMEVFEGIGAEKRREHRCRSARVYLDPDDEHRVWSVFDWDPADYEGFLADPGIPEIARALGLEGAPVHVDAATELDA</sequence>